<proteinExistence type="predicted"/>
<comment type="caution">
    <text evidence="2">The sequence shown here is derived from an EMBL/GenBank/DDBJ whole genome shotgun (WGS) entry which is preliminary data.</text>
</comment>
<evidence type="ECO:0000256" key="1">
    <source>
        <dbReference type="SAM" id="MobiDB-lite"/>
    </source>
</evidence>
<reference evidence="2 3" key="1">
    <citation type="submission" date="2019-11" db="EMBL/GenBank/DDBJ databases">
        <authorList>
            <person name="Cao P."/>
        </authorList>
    </citation>
    <scope>NUCLEOTIDE SEQUENCE [LARGE SCALE GENOMIC DNA]</scope>
    <source>
        <strain evidence="2 3">NEAU-AAG5</strain>
    </source>
</reference>
<accession>A0A7K1L915</accession>
<organism evidence="2 3">
    <name type="scientific">Actinomadura litoris</name>
    <dbReference type="NCBI Taxonomy" id="2678616"/>
    <lineage>
        <taxon>Bacteria</taxon>
        <taxon>Bacillati</taxon>
        <taxon>Actinomycetota</taxon>
        <taxon>Actinomycetes</taxon>
        <taxon>Streptosporangiales</taxon>
        <taxon>Thermomonosporaceae</taxon>
        <taxon>Actinomadura</taxon>
    </lineage>
</organism>
<feature type="compositionally biased region" description="Basic and acidic residues" evidence="1">
    <location>
        <begin position="1"/>
        <end position="30"/>
    </location>
</feature>
<name>A0A7K1L915_9ACTN</name>
<evidence type="ECO:0000313" key="3">
    <source>
        <dbReference type="Proteomes" id="UP000432015"/>
    </source>
</evidence>
<evidence type="ECO:0000313" key="2">
    <source>
        <dbReference type="EMBL" id="MUN40922.1"/>
    </source>
</evidence>
<protein>
    <submittedName>
        <fullName evidence="2">Uncharacterized protein</fullName>
    </submittedName>
</protein>
<dbReference type="EMBL" id="WOFH01000012">
    <property type="protein sequence ID" value="MUN40922.1"/>
    <property type="molecule type" value="Genomic_DNA"/>
</dbReference>
<sequence>MSRQDDGTRTGAASHHDAAEARAGRLETGGESRVLAADRRHKMTAWAAGQMVVNASR</sequence>
<gene>
    <name evidence="2" type="ORF">GNZ18_30605</name>
</gene>
<keyword evidence="3" id="KW-1185">Reference proteome</keyword>
<feature type="region of interest" description="Disordered" evidence="1">
    <location>
        <begin position="1"/>
        <end position="36"/>
    </location>
</feature>
<dbReference type="Proteomes" id="UP000432015">
    <property type="component" value="Unassembled WGS sequence"/>
</dbReference>
<dbReference type="RefSeq" id="WP_156220075.1">
    <property type="nucleotide sequence ID" value="NZ_WOFH01000012.1"/>
</dbReference>
<dbReference type="AlphaFoldDB" id="A0A7K1L915"/>